<dbReference type="Gene3D" id="3.40.50.1240">
    <property type="entry name" value="Phosphoglycerate mutase-like"/>
    <property type="match status" value="1"/>
</dbReference>
<dbReference type="PANTHER" id="PTHR20935:SF0">
    <property type="entry name" value="SERINE_THREONINE-PROTEIN PHOSPHATASE PGAM5, MITOCHONDRIAL"/>
    <property type="match status" value="1"/>
</dbReference>
<proteinExistence type="predicted"/>
<evidence type="ECO:0000313" key="2">
    <source>
        <dbReference type="EMBL" id="RNI19900.1"/>
    </source>
</evidence>
<dbReference type="GO" id="GO:0016787">
    <property type="term" value="F:hydrolase activity"/>
    <property type="evidence" value="ECO:0007669"/>
    <property type="project" value="UniProtKB-KW"/>
</dbReference>
<dbReference type="RefSeq" id="WP_123272463.1">
    <property type="nucleotide sequence ID" value="NZ_RJJQ01000018.1"/>
</dbReference>
<keyword evidence="1" id="KW-0378">Hydrolase</keyword>
<dbReference type="AlphaFoldDB" id="A0A3M9M2X1"/>
<gene>
    <name evidence="2" type="ORF">EFY87_15890</name>
</gene>
<name>A0A3M9M2X1_9MICO</name>
<dbReference type="PANTHER" id="PTHR20935">
    <property type="entry name" value="PHOSPHOGLYCERATE MUTASE-RELATED"/>
    <property type="match status" value="1"/>
</dbReference>
<comment type="caution">
    <text evidence="2">The sequence shown here is derived from an EMBL/GenBank/DDBJ whole genome shotgun (WGS) entry which is preliminary data.</text>
</comment>
<dbReference type="EMBL" id="RJJQ01000018">
    <property type="protein sequence ID" value="RNI19900.1"/>
    <property type="molecule type" value="Genomic_DNA"/>
</dbReference>
<sequence>MPRSVLLVRHGQASFGKSDYDQLSDLGRTQARLLGQFLSTREVTPDRIVSGSLHRQRQTAAAMCVAAGWLAPTDVDAAWNELDHVQIINTFKPAYKNMLVLKADMVRTLRPRAAFEDMFTQAIARWAGGEHDEDYTETFAAFDARVRAAMTALLEHDAECTLVVSSVGLISWIVARILVREPWDRDVRDPDRPDTNDLAIENIWRATSMAGYNTGLTRLQLDKDGLPQLLTYNEIGHLPEAKLVTGR</sequence>
<dbReference type="InterPro" id="IPR013078">
    <property type="entry name" value="His_Pase_superF_clade-1"/>
</dbReference>
<dbReference type="InterPro" id="IPR029033">
    <property type="entry name" value="His_PPase_superfam"/>
</dbReference>
<dbReference type="SUPFAM" id="SSF53254">
    <property type="entry name" value="Phosphoglycerate mutase-like"/>
    <property type="match status" value="1"/>
</dbReference>
<dbReference type="CDD" id="cd07067">
    <property type="entry name" value="HP_PGM_like"/>
    <property type="match status" value="1"/>
</dbReference>
<protein>
    <submittedName>
        <fullName evidence="2">Histidine phosphatase family protein</fullName>
    </submittedName>
</protein>
<dbReference type="SMART" id="SM00855">
    <property type="entry name" value="PGAM"/>
    <property type="match status" value="1"/>
</dbReference>
<accession>A0A3M9M2X1</accession>
<reference evidence="2 3" key="1">
    <citation type="submission" date="2018-11" db="EMBL/GenBank/DDBJ databases">
        <title>Draft genome of Simplicispira Flexivirga sp. BO-16.</title>
        <authorList>
            <person name="Im W.T."/>
        </authorList>
    </citation>
    <scope>NUCLEOTIDE SEQUENCE [LARGE SCALE GENOMIC DNA]</scope>
    <source>
        <strain evidence="2 3">BO-16</strain>
    </source>
</reference>
<dbReference type="Proteomes" id="UP000271678">
    <property type="component" value="Unassembled WGS sequence"/>
</dbReference>
<dbReference type="InterPro" id="IPR051021">
    <property type="entry name" value="Mito_Ser/Thr_phosphatase"/>
</dbReference>
<keyword evidence="3" id="KW-1185">Reference proteome</keyword>
<organism evidence="2 3">
    <name type="scientific">Flexivirga caeni</name>
    <dbReference type="NCBI Taxonomy" id="2294115"/>
    <lineage>
        <taxon>Bacteria</taxon>
        <taxon>Bacillati</taxon>
        <taxon>Actinomycetota</taxon>
        <taxon>Actinomycetes</taxon>
        <taxon>Micrococcales</taxon>
        <taxon>Dermacoccaceae</taxon>
        <taxon>Flexivirga</taxon>
    </lineage>
</organism>
<dbReference type="OrthoDB" id="280692at2"/>
<evidence type="ECO:0000313" key="3">
    <source>
        <dbReference type="Proteomes" id="UP000271678"/>
    </source>
</evidence>
<evidence type="ECO:0000256" key="1">
    <source>
        <dbReference type="ARBA" id="ARBA00022801"/>
    </source>
</evidence>
<dbReference type="Pfam" id="PF00300">
    <property type="entry name" value="His_Phos_1"/>
    <property type="match status" value="2"/>
</dbReference>